<dbReference type="Pfam" id="PF13298">
    <property type="entry name" value="LigD_N"/>
    <property type="match status" value="1"/>
</dbReference>
<sequence length="133" mass="15379">MKDKRFVIQEHQTPEGVHWDLMLEQDDVLITFRLPAGRASPLALSCEDARPTRAEKIFDHPLRFLWYEGPVQNGTGRVRIVDRGAWRLDDRRDECLTFHLHGQVLHGAFALVRTGPGEWRFECCGRNGRRGES</sequence>
<keyword evidence="3" id="KW-1185">Reference proteome</keyword>
<dbReference type="Proteomes" id="UP001431776">
    <property type="component" value="Unassembled WGS sequence"/>
</dbReference>
<dbReference type="GO" id="GO:0016874">
    <property type="term" value="F:ligase activity"/>
    <property type="evidence" value="ECO:0007669"/>
    <property type="project" value="UniProtKB-KW"/>
</dbReference>
<dbReference type="EMBL" id="JASCXX010000023">
    <property type="protein sequence ID" value="MDI6450679.1"/>
    <property type="molecule type" value="Genomic_DNA"/>
</dbReference>
<reference evidence="2" key="1">
    <citation type="submission" date="2023-05" db="EMBL/GenBank/DDBJ databases">
        <title>Anaerotaeda fermentans gen. nov., sp. nov., a novel anaerobic planctomycete of the new family within the order Sedimentisphaerales isolated from Taman Peninsula, Russia.</title>
        <authorList>
            <person name="Khomyakova M.A."/>
            <person name="Merkel A.Y."/>
            <person name="Slobodkin A.I."/>
        </authorList>
    </citation>
    <scope>NUCLEOTIDE SEQUENCE</scope>
    <source>
        <strain evidence="2">M17dextr</strain>
    </source>
</reference>
<comment type="caution">
    <text evidence="2">The sequence shown here is derived from an EMBL/GenBank/DDBJ whole genome shotgun (WGS) entry which is preliminary data.</text>
</comment>
<feature type="domain" description="DNA ligase D 3'-phosphoesterase" evidence="1">
    <location>
        <begin position="9"/>
        <end position="113"/>
    </location>
</feature>
<name>A0AAW6U456_9BACT</name>
<protein>
    <submittedName>
        <fullName evidence="2">DNA polymerase ligase N-terminal domain-containing protein</fullName>
    </submittedName>
</protein>
<dbReference type="InterPro" id="IPR014144">
    <property type="entry name" value="LigD_PE_domain"/>
</dbReference>
<organism evidence="2 3">
    <name type="scientific">Anaerobaca lacustris</name>
    <dbReference type="NCBI Taxonomy" id="3044600"/>
    <lineage>
        <taxon>Bacteria</taxon>
        <taxon>Pseudomonadati</taxon>
        <taxon>Planctomycetota</taxon>
        <taxon>Phycisphaerae</taxon>
        <taxon>Sedimentisphaerales</taxon>
        <taxon>Anaerobacaceae</taxon>
        <taxon>Anaerobaca</taxon>
    </lineage>
</organism>
<evidence type="ECO:0000259" key="1">
    <source>
        <dbReference type="Pfam" id="PF13298"/>
    </source>
</evidence>
<proteinExistence type="predicted"/>
<dbReference type="AlphaFoldDB" id="A0AAW6U456"/>
<evidence type="ECO:0000313" key="2">
    <source>
        <dbReference type="EMBL" id="MDI6450679.1"/>
    </source>
</evidence>
<gene>
    <name evidence="2" type="ORF">QJ522_16595</name>
</gene>
<evidence type="ECO:0000313" key="3">
    <source>
        <dbReference type="Proteomes" id="UP001431776"/>
    </source>
</evidence>
<accession>A0AAW6U456</accession>
<keyword evidence="2" id="KW-0436">Ligase</keyword>
<dbReference type="RefSeq" id="WP_349246090.1">
    <property type="nucleotide sequence ID" value="NZ_JASCXX010000023.1"/>
</dbReference>